<keyword evidence="2" id="KW-0680">Restriction system</keyword>
<proteinExistence type="inferred from homology"/>
<accession>A0ABS7V7C1</accession>
<dbReference type="Proteomes" id="UP000774958">
    <property type="component" value="Unassembled WGS sequence"/>
</dbReference>
<dbReference type="EMBL" id="JAIRBT010000003">
    <property type="protein sequence ID" value="MBZ6065299.1"/>
    <property type="molecule type" value="Genomic_DNA"/>
</dbReference>
<keyword evidence="3" id="KW-0238">DNA-binding</keyword>
<reference evidence="5 6" key="1">
    <citation type="submission" date="2021-09" db="EMBL/GenBank/DDBJ databases">
        <title>Aeromonas schubertii isolated from Asian sea bass.</title>
        <authorList>
            <person name="Pinpimai K."/>
        </authorList>
    </citation>
    <scope>NUCLEOTIDE SEQUENCE [LARGE SCALE GENOMIC DNA]</scope>
    <source>
        <strain evidence="5 6">CHULA2021a</strain>
    </source>
</reference>
<feature type="domain" description="Type I restriction modification DNA specificity" evidence="4">
    <location>
        <begin position="268"/>
        <end position="412"/>
    </location>
</feature>
<comment type="similarity">
    <text evidence="1">Belongs to the type-I restriction system S methylase family.</text>
</comment>
<gene>
    <name evidence="5" type="ORF">LA374_03605</name>
</gene>
<dbReference type="CDD" id="cd17517">
    <property type="entry name" value="RMtype1_S_EcoKI_StySPI-TRD2-CR2_like"/>
    <property type="match status" value="1"/>
</dbReference>
<dbReference type="GO" id="GO:0016787">
    <property type="term" value="F:hydrolase activity"/>
    <property type="evidence" value="ECO:0007669"/>
    <property type="project" value="UniProtKB-KW"/>
</dbReference>
<dbReference type="InterPro" id="IPR000055">
    <property type="entry name" value="Restrct_endonuc_typeI_TRD"/>
</dbReference>
<dbReference type="EC" id="3.1.21.-" evidence="5"/>
<name>A0ABS7V7C1_9GAMM</name>
<evidence type="ECO:0000259" key="4">
    <source>
        <dbReference type="Pfam" id="PF01420"/>
    </source>
</evidence>
<protein>
    <submittedName>
        <fullName evidence="5">Restriction endonuclease subunit S</fullName>
        <ecNumber evidence="5">3.1.21.-</ecNumber>
    </submittedName>
</protein>
<dbReference type="PANTHER" id="PTHR30408">
    <property type="entry name" value="TYPE-1 RESTRICTION ENZYME ECOKI SPECIFICITY PROTEIN"/>
    <property type="match status" value="1"/>
</dbReference>
<evidence type="ECO:0000313" key="5">
    <source>
        <dbReference type="EMBL" id="MBZ6065299.1"/>
    </source>
</evidence>
<keyword evidence="5" id="KW-0540">Nuclease</keyword>
<evidence type="ECO:0000256" key="2">
    <source>
        <dbReference type="ARBA" id="ARBA00022747"/>
    </source>
</evidence>
<evidence type="ECO:0000256" key="1">
    <source>
        <dbReference type="ARBA" id="ARBA00010923"/>
    </source>
</evidence>
<organism evidence="5 6">
    <name type="scientific">Aeromonas schubertii</name>
    <dbReference type="NCBI Taxonomy" id="652"/>
    <lineage>
        <taxon>Bacteria</taxon>
        <taxon>Pseudomonadati</taxon>
        <taxon>Pseudomonadota</taxon>
        <taxon>Gammaproteobacteria</taxon>
        <taxon>Aeromonadales</taxon>
        <taxon>Aeromonadaceae</taxon>
        <taxon>Aeromonas</taxon>
    </lineage>
</organism>
<dbReference type="PANTHER" id="PTHR30408:SF12">
    <property type="entry name" value="TYPE I RESTRICTION ENZYME MJAVIII SPECIFICITY SUBUNIT"/>
    <property type="match status" value="1"/>
</dbReference>
<dbReference type="RefSeq" id="WP_224162193.1">
    <property type="nucleotide sequence ID" value="NZ_JAIRBT010000003.1"/>
</dbReference>
<evidence type="ECO:0000256" key="3">
    <source>
        <dbReference type="ARBA" id="ARBA00023125"/>
    </source>
</evidence>
<dbReference type="InterPro" id="IPR052021">
    <property type="entry name" value="Type-I_RS_S_subunit"/>
</dbReference>
<evidence type="ECO:0000313" key="6">
    <source>
        <dbReference type="Proteomes" id="UP000774958"/>
    </source>
</evidence>
<sequence length="423" mass="47963">MGHNWKTTKLLDHYDIRSGLSKPAKDFGSGYPFLTFKDVFYNYFTPDILGDLVQSNDKERASSSVKRGDVFLTRTSETMHELGMSCVALQDYENSTFNGFCKRLRPHKESELVPEYVGYYLRSPKFRQSMLAFSTMSTRASLNNEMIGRLEISYPSKNEQLKIAKILKTLDDKVALNLQINQTLEQMAQTLFKSWFVDFDPVVDNALDAGFFEQGLDLPDELLRRAEARKAVRAQAGFKPLPAATRQLFPAAFEPCAEPSLGLGGWGPKGWKSASLDTIANFQNGLALQNFRPDSEQDEYLPVLKIAQLRQGYCDDNERARIDIKESCRVYDGDMIFSWSGTLMIDIWTGGNAALNQHLYKVTSSEYPLSFYYHWTNYHLARFQHIAAAKAVTMGHIKKGDLSDSYCTVPDSQIITEFERIAG</sequence>
<keyword evidence="5" id="KW-0255">Endonuclease</keyword>
<feature type="domain" description="Type I restriction modification DNA specificity" evidence="4">
    <location>
        <begin position="4"/>
        <end position="186"/>
    </location>
</feature>
<dbReference type="Gene3D" id="3.90.220.20">
    <property type="entry name" value="DNA methylase specificity domains"/>
    <property type="match status" value="2"/>
</dbReference>
<dbReference type="GO" id="GO:0004519">
    <property type="term" value="F:endonuclease activity"/>
    <property type="evidence" value="ECO:0007669"/>
    <property type="project" value="UniProtKB-KW"/>
</dbReference>
<feature type="non-terminal residue" evidence="5">
    <location>
        <position position="423"/>
    </location>
</feature>
<keyword evidence="5" id="KW-0378">Hydrolase</keyword>
<dbReference type="SUPFAM" id="SSF116734">
    <property type="entry name" value="DNA methylase specificity domain"/>
    <property type="match status" value="2"/>
</dbReference>
<keyword evidence="6" id="KW-1185">Reference proteome</keyword>
<dbReference type="InterPro" id="IPR044946">
    <property type="entry name" value="Restrct_endonuc_typeI_TRD_sf"/>
</dbReference>
<dbReference type="Pfam" id="PF01420">
    <property type="entry name" value="Methylase_S"/>
    <property type="match status" value="2"/>
</dbReference>
<comment type="caution">
    <text evidence="5">The sequence shown here is derived from an EMBL/GenBank/DDBJ whole genome shotgun (WGS) entry which is preliminary data.</text>
</comment>